<gene>
    <name evidence="2" type="ORF">E4O86_20325</name>
</gene>
<evidence type="ECO:0000313" key="3">
    <source>
        <dbReference type="Proteomes" id="UP000773614"/>
    </source>
</evidence>
<feature type="transmembrane region" description="Helical" evidence="1">
    <location>
        <begin position="227"/>
        <end position="246"/>
    </location>
</feature>
<keyword evidence="1" id="KW-0812">Transmembrane</keyword>
<feature type="transmembrane region" description="Helical" evidence="1">
    <location>
        <begin position="80"/>
        <end position="99"/>
    </location>
</feature>
<reference evidence="2" key="1">
    <citation type="submission" date="2019-03" db="EMBL/GenBank/DDBJ databases">
        <title>Afifella sp. nov., isolated from activated sludge.</title>
        <authorList>
            <person name="Li Q."/>
            <person name="Liu Y."/>
        </authorList>
    </citation>
    <scope>NUCLEOTIDE SEQUENCE</scope>
    <source>
        <strain evidence="2">L72</strain>
    </source>
</reference>
<evidence type="ECO:0000256" key="1">
    <source>
        <dbReference type="SAM" id="Phobius"/>
    </source>
</evidence>
<dbReference type="RefSeq" id="WP_161142389.1">
    <property type="nucleotide sequence ID" value="NZ_SPKJ01000117.1"/>
</dbReference>
<organism evidence="2 3">
    <name type="scientific">Propylenella binzhouense</name>
    <dbReference type="NCBI Taxonomy" id="2555902"/>
    <lineage>
        <taxon>Bacteria</taxon>
        <taxon>Pseudomonadati</taxon>
        <taxon>Pseudomonadota</taxon>
        <taxon>Alphaproteobacteria</taxon>
        <taxon>Hyphomicrobiales</taxon>
        <taxon>Propylenellaceae</taxon>
        <taxon>Propylenella</taxon>
    </lineage>
</organism>
<keyword evidence="1" id="KW-0472">Membrane</keyword>
<name>A0A964T7N8_9HYPH</name>
<evidence type="ECO:0000313" key="2">
    <source>
        <dbReference type="EMBL" id="MYZ50056.1"/>
    </source>
</evidence>
<sequence length="312" mass="32046">MNLRRLSPLVPIVMLPLGLWLGARAFEGHDLSDVAEAIFGMPGSALLLAVAFAAASYLCLTGFDALGIRYAGRSLPYRKIALTSFVALSIGHNVGIAALSSGTLRYRFYSSYGLSGAEIARVILFCAATVAIGIGVLAGIVLLAAPKFGTEATGLPAGTARLIGAAMLVTAALYVLACATIRGGIVLRGHRFALPDAKLALAQVAIGTANFACAATSLYFLIGTAPFFQTVAAYVLGQVAVIVAHVPGGLGVLEYVVSLVVGDGRVIGALIAFRVVYFLVPLLLGGSLLAATELWGMRRPASGAGLKAAPSR</sequence>
<dbReference type="AlphaFoldDB" id="A0A964T7N8"/>
<proteinExistence type="predicted"/>
<dbReference type="Proteomes" id="UP000773614">
    <property type="component" value="Unassembled WGS sequence"/>
</dbReference>
<dbReference type="EMBL" id="SPKJ01000117">
    <property type="protein sequence ID" value="MYZ50056.1"/>
    <property type="molecule type" value="Genomic_DNA"/>
</dbReference>
<comment type="caution">
    <text evidence="2">The sequence shown here is derived from an EMBL/GenBank/DDBJ whole genome shotgun (WGS) entry which is preliminary data.</text>
</comment>
<dbReference type="OrthoDB" id="145485at2"/>
<feature type="transmembrane region" description="Helical" evidence="1">
    <location>
        <begin position="266"/>
        <end position="291"/>
    </location>
</feature>
<feature type="transmembrane region" description="Helical" evidence="1">
    <location>
        <begin position="165"/>
        <end position="187"/>
    </location>
</feature>
<feature type="transmembrane region" description="Helical" evidence="1">
    <location>
        <begin position="119"/>
        <end position="144"/>
    </location>
</feature>
<keyword evidence="3" id="KW-1185">Reference proteome</keyword>
<keyword evidence="1" id="KW-1133">Transmembrane helix</keyword>
<feature type="transmembrane region" description="Helical" evidence="1">
    <location>
        <begin position="199"/>
        <end position="220"/>
    </location>
</feature>
<accession>A0A964T7N8</accession>
<feature type="transmembrane region" description="Helical" evidence="1">
    <location>
        <begin position="41"/>
        <end position="60"/>
    </location>
</feature>
<protein>
    <submittedName>
        <fullName evidence="2">UPF0104 family protein</fullName>
    </submittedName>
</protein>